<feature type="compositionally biased region" description="Acidic residues" evidence="2">
    <location>
        <begin position="244"/>
        <end position="255"/>
    </location>
</feature>
<feature type="region of interest" description="Disordered" evidence="2">
    <location>
        <begin position="196"/>
        <end position="262"/>
    </location>
</feature>
<evidence type="ECO:0008006" key="5">
    <source>
        <dbReference type="Google" id="ProtNLM"/>
    </source>
</evidence>
<proteinExistence type="inferred from homology"/>
<dbReference type="Proteomes" id="UP000693981">
    <property type="component" value="Unassembled WGS sequence"/>
</dbReference>
<evidence type="ECO:0000313" key="4">
    <source>
        <dbReference type="Proteomes" id="UP000693981"/>
    </source>
</evidence>
<dbReference type="GO" id="GO:0001786">
    <property type="term" value="F:phosphatidylserine binding"/>
    <property type="evidence" value="ECO:0007669"/>
    <property type="project" value="TreeGrafter"/>
</dbReference>
<feature type="compositionally biased region" description="Low complexity" evidence="2">
    <location>
        <begin position="204"/>
        <end position="243"/>
    </location>
</feature>
<evidence type="ECO:0000256" key="1">
    <source>
        <dbReference type="ARBA" id="ARBA00007831"/>
    </source>
</evidence>
<dbReference type="OrthoDB" id="37886at2759"/>
<feature type="compositionally biased region" description="Low complexity" evidence="2">
    <location>
        <begin position="112"/>
        <end position="130"/>
    </location>
</feature>
<gene>
    <name evidence="3" type="ORF">PHYBOEH_008118</name>
</gene>
<accession>A0A8T1W3C5</accession>
<dbReference type="InterPro" id="IPR018502">
    <property type="entry name" value="Annexin_repeat"/>
</dbReference>
<dbReference type="SMART" id="SM00335">
    <property type="entry name" value="ANX"/>
    <property type="match status" value="4"/>
</dbReference>
<reference evidence="3" key="1">
    <citation type="submission" date="2021-02" db="EMBL/GenBank/DDBJ databases">
        <authorList>
            <person name="Palmer J.M."/>
        </authorList>
    </citation>
    <scope>NUCLEOTIDE SEQUENCE</scope>
    <source>
        <strain evidence="3">SCRP23</strain>
    </source>
</reference>
<evidence type="ECO:0000313" key="3">
    <source>
        <dbReference type="EMBL" id="KAG7387821.1"/>
    </source>
</evidence>
<dbReference type="AlphaFoldDB" id="A0A8T1W3C5"/>
<dbReference type="EMBL" id="JAGDFL010000462">
    <property type="protein sequence ID" value="KAG7387821.1"/>
    <property type="molecule type" value="Genomic_DNA"/>
</dbReference>
<feature type="compositionally biased region" description="Basic and acidic residues" evidence="2">
    <location>
        <begin position="144"/>
        <end position="159"/>
    </location>
</feature>
<feature type="region of interest" description="Disordered" evidence="2">
    <location>
        <begin position="1"/>
        <end position="84"/>
    </location>
</feature>
<organism evidence="3 4">
    <name type="scientific">Phytophthora boehmeriae</name>
    <dbReference type="NCBI Taxonomy" id="109152"/>
    <lineage>
        <taxon>Eukaryota</taxon>
        <taxon>Sar</taxon>
        <taxon>Stramenopiles</taxon>
        <taxon>Oomycota</taxon>
        <taxon>Peronosporomycetes</taxon>
        <taxon>Peronosporales</taxon>
        <taxon>Peronosporaceae</taxon>
        <taxon>Phytophthora</taxon>
    </lineage>
</organism>
<dbReference type="GO" id="GO:0005886">
    <property type="term" value="C:plasma membrane"/>
    <property type="evidence" value="ECO:0007669"/>
    <property type="project" value="TreeGrafter"/>
</dbReference>
<protein>
    <recommendedName>
        <fullName evidence="5">Annexin (Annexin) Family</fullName>
    </recommendedName>
</protein>
<evidence type="ECO:0000256" key="2">
    <source>
        <dbReference type="SAM" id="MobiDB-lite"/>
    </source>
</evidence>
<comment type="similarity">
    <text evidence="1">Belongs to the annexin family.</text>
</comment>
<dbReference type="GO" id="GO:0005544">
    <property type="term" value="F:calcium-dependent phospholipid binding"/>
    <property type="evidence" value="ECO:0007669"/>
    <property type="project" value="InterPro"/>
</dbReference>
<dbReference type="GO" id="GO:0005737">
    <property type="term" value="C:cytoplasm"/>
    <property type="evidence" value="ECO:0007669"/>
    <property type="project" value="TreeGrafter"/>
</dbReference>
<keyword evidence="4" id="KW-1185">Reference proteome</keyword>
<dbReference type="PANTHER" id="PTHR10502">
    <property type="entry name" value="ANNEXIN"/>
    <property type="match status" value="1"/>
</dbReference>
<comment type="caution">
    <text evidence="3">The sequence shown here is derived from an EMBL/GenBank/DDBJ whole genome shotgun (WGS) entry which is preliminary data.</text>
</comment>
<dbReference type="Pfam" id="PF00191">
    <property type="entry name" value="Annexin"/>
    <property type="match status" value="3"/>
</dbReference>
<name>A0A8T1W3C5_9STRA</name>
<feature type="region of interest" description="Disordered" evidence="2">
    <location>
        <begin position="112"/>
        <end position="177"/>
    </location>
</feature>
<dbReference type="GO" id="GO:0005509">
    <property type="term" value="F:calcium ion binding"/>
    <property type="evidence" value="ECO:0007669"/>
    <property type="project" value="InterPro"/>
</dbReference>
<feature type="compositionally biased region" description="Low complexity" evidence="2">
    <location>
        <begin position="29"/>
        <end position="45"/>
    </location>
</feature>
<dbReference type="PROSITE" id="PS51897">
    <property type="entry name" value="ANNEXIN_2"/>
    <property type="match status" value="3"/>
</dbReference>
<dbReference type="PANTHER" id="PTHR10502:SF102">
    <property type="entry name" value="ANNEXIN B11"/>
    <property type="match status" value="1"/>
</dbReference>
<sequence length="895" mass="97683">MGGAESTEMDAKKQQAAAGGKSAEKTVKTVEGGVTTYTTTTSGKSAVADFEAVSEQKSSKGPGAEPETEPHDRQKIATSGDGDDVKTEVFRSVEADGCIVVKKTVKTTTRTSRTASGEVVTTVEVETTTETETKSGEKSTTVETETREETETEMRDARDNVSGSVTERGGYAVTTGWTDSTDNVSGSVTERGGYAVTTGWTDSTGATQEVTEATTVTTETTETSGAPATLTTGSGEITETTEVVTEETSTEETTETTETTTKTNVTKQSAGFVESFDDDAFVVIDLCEGSKISTGLDRQDGQHNISWLQQFVVFCESRGQKVSNLEKHTLHELSRAFCVKNFSSFNENLYNGGSLDEKRALWNFSRTLSLYIPELAVHDLGVETGKHKRVLMIEEISNDTGKASKAVNVEVLKSLLNEAPQLSSRYANVVITEERKVVFYGSAKSLMALSDQLGSPQQHKNDISGFLLGLSINRNASYQVTVIDGANEAQDNQRSENLSSLVNFADDTVLFASGTSKPSQTTMKFVDDDAQPAIHEDKHDSIIASSSMHTKKPKSSPVVTTNTAAMRGLYVRHAHEGSISESTTFSADIDAAAQEIQRVCTGAATDEAALASLLLSKTAEQRYLIWWRYRILYKQSLSVWVKSTSDYGVLLKMLSSPLEHVEAEILRKATKGLGTTEEWIYPVVMARSNVEIALLKKTFQEKYGEDLVKIMRGELSSSLRRVIMTALQGDMAAFDPAVHTSAKAAADADALYKAGEGKWGTDEEPFIRIVVLSPPEHLRNIDAVYSKKYQYKKKPTNVIKAIKGEFSGDAQTALLFRARMVFEPFELLADLFERTMKGMGTDEYALSTVVVRYHAMLPQIKTAYKKLYGKELSKRIRGDTSGEYRDLLLALVDGQ</sequence>